<gene>
    <name evidence="1" type="primary">Nfu_g_1_025372</name>
</gene>
<dbReference type="EMBL" id="HAEB01016373">
    <property type="protein sequence ID" value="SBQ62900.1"/>
    <property type="molecule type" value="Transcribed_RNA"/>
</dbReference>
<sequence>KEVERLVSWCNHNNLVLNTQSTMVDLCRFLGTTIILDLKLEPTITSIVKRPCRGRTSRGS</sequence>
<name>A0A1A8FU27_9TELE</name>
<evidence type="ECO:0000313" key="1">
    <source>
        <dbReference type="EMBL" id="SBQ62900.1"/>
    </source>
</evidence>
<dbReference type="AlphaFoldDB" id="A0A1A8FU27"/>
<accession>A0A1A8FU27</accession>
<proteinExistence type="predicted"/>
<reference evidence="1" key="2">
    <citation type="submission" date="2016-06" db="EMBL/GenBank/DDBJ databases">
        <title>The genome of a short-lived fish provides insights into sex chromosome evolution and the genetic control of aging.</title>
        <authorList>
            <person name="Reichwald K."/>
            <person name="Felder M."/>
            <person name="Petzold A."/>
            <person name="Koch P."/>
            <person name="Groth M."/>
            <person name="Platzer M."/>
        </authorList>
    </citation>
    <scope>NUCLEOTIDE SEQUENCE</scope>
    <source>
        <tissue evidence="1">Brain</tissue>
    </source>
</reference>
<feature type="non-terminal residue" evidence="1">
    <location>
        <position position="1"/>
    </location>
</feature>
<organism evidence="1">
    <name type="scientific">Nothobranchius korthausae</name>
    <dbReference type="NCBI Taxonomy" id="1143690"/>
    <lineage>
        <taxon>Eukaryota</taxon>
        <taxon>Metazoa</taxon>
        <taxon>Chordata</taxon>
        <taxon>Craniata</taxon>
        <taxon>Vertebrata</taxon>
        <taxon>Euteleostomi</taxon>
        <taxon>Actinopterygii</taxon>
        <taxon>Neopterygii</taxon>
        <taxon>Teleostei</taxon>
        <taxon>Neoteleostei</taxon>
        <taxon>Acanthomorphata</taxon>
        <taxon>Ovalentaria</taxon>
        <taxon>Atherinomorphae</taxon>
        <taxon>Cyprinodontiformes</taxon>
        <taxon>Nothobranchiidae</taxon>
        <taxon>Nothobranchius</taxon>
    </lineage>
</organism>
<reference evidence="1" key="1">
    <citation type="submission" date="2016-05" db="EMBL/GenBank/DDBJ databases">
        <authorList>
            <person name="Lavstsen T."/>
            <person name="Jespersen J.S."/>
        </authorList>
    </citation>
    <scope>NUCLEOTIDE SEQUENCE</scope>
    <source>
        <tissue evidence="1">Brain</tissue>
    </source>
</reference>
<protein>
    <submittedName>
        <fullName evidence="1">Uncharacterized protein</fullName>
    </submittedName>
</protein>